<feature type="transmembrane region" description="Helical" evidence="5">
    <location>
        <begin position="330"/>
        <end position="350"/>
    </location>
</feature>
<dbReference type="PANTHER" id="PTHR37422:SF21">
    <property type="entry name" value="EXOQ-LIKE PROTEIN"/>
    <property type="match status" value="1"/>
</dbReference>
<feature type="transmembrane region" description="Helical" evidence="5">
    <location>
        <begin position="260"/>
        <end position="278"/>
    </location>
</feature>
<name>A0ABY5PJE8_9ACTN</name>
<feature type="transmembrane region" description="Helical" evidence="5">
    <location>
        <begin position="422"/>
        <end position="441"/>
    </location>
</feature>
<evidence type="ECO:0000256" key="5">
    <source>
        <dbReference type="SAM" id="Phobius"/>
    </source>
</evidence>
<feature type="transmembrane region" description="Helical" evidence="5">
    <location>
        <begin position="308"/>
        <end position="325"/>
    </location>
</feature>
<feature type="transmembrane region" description="Helical" evidence="5">
    <location>
        <begin position="205"/>
        <end position="226"/>
    </location>
</feature>
<feature type="transmembrane region" description="Helical" evidence="5">
    <location>
        <begin position="118"/>
        <end position="138"/>
    </location>
</feature>
<evidence type="ECO:0000313" key="8">
    <source>
        <dbReference type="Proteomes" id="UP001058860"/>
    </source>
</evidence>
<feature type="transmembrane region" description="Helical" evidence="5">
    <location>
        <begin position="453"/>
        <end position="476"/>
    </location>
</feature>
<keyword evidence="8" id="KW-1185">Reference proteome</keyword>
<dbReference type="EMBL" id="CP088295">
    <property type="protein sequence ID" value="UUY04808.1"/>
    <property type="molecule type" value="Genomic_DNA"/>
</dbReference>
<dbReference type="InterPro" id="IPR007016">
    <property type="entry name" value="O-antigen_ligase-rel_domated"/>
</dbReference>
<feature type="transmembrane region" description="Helical" evidence="5">
    <location>
        <begin position="150"/>
        <end position="167"/>
    </location>
</feature>
<gene>
    <name evidence="7" type="ORF">LRS13_04570</name>
</gene>
<evidence type="ECO:0000256" key="4">
    <source>
        <dbReference type="ARBA" id="ARBA00023136"/>
    </source>
</evidence>
<dbReference type="RefSeq" id="WP_353865288.1">
    <property type="nucleotide sequence ID" value="NZ_CP088295.1"/>
</dbReference>
<feature type="transmembrane region" description="Helical" evidence="5">
    <location>
        <begin position="71"/>
        <end position="91"/>
    </location>
</feature>
<keyword evidence="4 5" id="KW-0472">Membrane</keyword>
<keyword evidence="7" id="KW-0436">Ligase</keyword>
<dbReference type="PANTHER" id="PTHR37422">
    <property type="entry name" value="TEICHURONIC ACID BIOSYNTHESIS PROTEIN TUAE"/>
    <property type="match status" value="1"/>
</dbReference>
<reference evidence="8" key="1">
    <citation type="submission" date="2021-11" db="EMBL/GenBank/DDBJ databases">
        <title>Cultivation dependent microbiological survey of springs from the worlds oldest radium mine currently devoted to the extraction of radon-saturated water.</title>
        <authorList>
            <person name="Kapinusova G."/>
            <person name="Smrhova T."/>
            <person name="Strejcek M."/>
            <person name="Suman J."/>
            <person name="Jani K."/>
            <person name="Pajer P."/>
            <person name="Uhlik O."/>
        </authorList>
    </citation>
    <scope>NUCLEOTIDE SEQUENCE [LARGE SCALE GENOMIC DNA]</scope>
    <source>
        <strain evidence="8">J379</strain>
    </source>
</reference>
<comment type="subcellular location">
    <subcellularLocation>
        <location evidence="1">Membrane</location>
        <topology evidence="1">Multi-pass membrane protein</topology>
    </subcellularLocation>
</comment>
<proteinExistence type="predicted"/>
<accession>A0ABY5PJE8</accession>
<feature type="transmembrane region" description="Helical" evidence="5">
    <location>
        <begin position="13"/>
        <end position="32"/>
    </location>
</feature>
<dbReference type="GO" id="GO:0016874">
    <property type="term" value="F:ligase activity"/>
    <property type="evidence" value="ECO:0007669"/>
    <property type="project" value="UniProtKB-KW"/>
</dbReference>
<evidence type="ECO:0000256" key="1">
    <source>
        <dbReference type="ARBA" id="ARBA00004141"/>
    </source>
</evidence>
<feature type="transmembrane region" description="Helical" evidence="5">
    <location>
        <begin position="179"/>
        <end position="196"/>
    </location>
</feature>
<evidence type="ECO:0000256" key="2">
    <source>
        <dbReference type="ARBA" id="ARBA00022692"/>
    </source>
</evidence>
<feature type="transmembrane region" description="Helical" evidence="5">
    <location>
        <begin position="285"/>
        <end position="302"/>
    </location>
</feature>
<evidence type="ECO:0000313" key="7">
    <source>
        <dbReference type="EMBL" id="UUY04808.1"/>
    </source>
</evidence>
<keyword evidence="3 5" id="KW-1133">Transmembrane helix</keyword>
<dbReference type="Proteomes" id="UP001058860">
    <property type="component" value="Chromosome"/>
</dbReference>
<organism evidence="7 8">
    <name type="scientific">Svornostia abyssi</name>
    <dbReference type="NCBI Taxonomy" id="2898438"/>
    <lineage>
        <taxon>Bacteria</taxon>
        <taxon>Bacillati</taxon>
        <taxon>Actinomycetota</taxon>
        <taxon>Thermoleophilia</taxon>
        <taxon>Solirubrobacterales</taxon>
        <taxon>Baekduiaceae</taxon>
        <taxon>Svornostia</taxon>
    </lineage>
</organism>
<keyword evidence="2 5" id="KW-0812">Transmembrane</keyword>
<dbReference type="Pfam" id="PF04932">
    <property type="entry name" value="Wzy_C"/>
    <property type="match status" value="1"/>
</dbReference>
<sequence length="518" mass="53813">MTTTLAISTFGDVAQTLGVILAALCAAAAICGPGPKLRALAVLGALGLAAALLAGHVWTSPQVEELRDRPALLAAALGLGAAGLLLGAWLIDRRPMLLPLAVALTLPFRVPIEAGGDTANLLVPLYLVIGAGALAYAIPRLRGRAREEQAPGWLEWILGATVVLYALQASYSSDFDRALQQIVFFYVPFAVLFALLQRVRWTPKVLAGCLAILAGLALVFVGVGFYEYATRQVLLNPKVINANEFASYFRVSSLFFDPNIYGRFLAIVMLLVAAVLLWARSVRDAVGAVVVLAVLWAGLVVTFSQSSFAALLAGLAVLGGLRWGWKRAAIAVAGVVAAGAAVVVLGSGALRLELGDSDSVSDATSGRYDLIEGGVQLAGERPVQGWGSGAFRREYRAQEKASDTRATAASHTIPVTVGAEQGIIGLALYLALLVAALARLLRGIAESPGPAVLVARAGIAAAFVALIVHTLLYAAFLEDPLMWALLGAGVALARGGGVPAPSAADDEPESWFADVAPA</sequence>
<evidence type="ECO:0000256" key="3">
    <source>
        <dbReference type="ARBA" id="ARBA00022989"/>
    </source>
</evidence>
<dbReference type="InterPro" id="IPR051533">
    <property type="entry name" value="WaaL-like"/>
</dbReference>
<protein>
    <submittedName>
        <fullName evidence="7">O-antigen ligase family protein</fullName>
    </submittedName>
</protein>
<feature type="domain" description="O-antigen ligase-related" evidence="6">
    <location>
        <begin position="291"/>
        <end position="430"/>
    </location>
</feature>
<evidence type="ECO:0000259" key="6">
    <source>
        <dbReference type="Pfam" id="PF04932"/>
    </source>
</evidence>
<feature type="transmembrane region" description="Helical" evidence="5">
    <location>
        <begin position="39"/>
        <end position="59"/>
    </location>
</feature>